<evidence type="ECO:0000256" key="2">
    <source>
        <dbReference type="ARBA" id="ARBA00008566"/>
    </source>
</evidence>
<feature type="transmembrane region" description="Helical" evidence="9">
    <location>
        <begin position="195"/>
        <end position="211"/>
    </location>
</feature>
<dbReference type="HOGENOM" id="CLU_030057_6_2_1"/>
<feature type="transmembrane region" description="Helical" evidence="9">
    <location>
        <begin position="264"/>
        <end position="283"/>
    </location>
</feature>
<dbReference type="InterPro" id="IPR038665">
    <property type="entry name" value="Voltage-dep_anion_channel_sf"/>
</dbReference>
<keyword evidence="6 9" id="KW-1133">Transmembrane helix</keyword>
<dbReference type="Gene3D" id="1.50.10.150">
    <property type="entry name" value="Voltage-dependent anion channel"/>
    <property type="match status" value="1"/>
</dbReference>
<evidence type="ECO:0000313" key="11">
    <source>
        <dbReference type="Proteomes" id="UP000002258"/>
    </source>
</evidence>
<dbReference type="Pfam" id="PF03595">
    <property type="entry name" value="SLAC1"/>
    <property type="match status" value="1"/>
</dbReference>
<feature type="transmembrane region" description="Helical" evidence="9">
    <location>
        <begin position="303"/>
        <end position="330"/>
    </location>
</feature>
<feature type="region of interest" description="Disordered" evidence="8">
    <location>
        <begin position="1"/>
        <end position="43"/>
    </location>
</feature>
<dbReference type="OrthoDB" id="1099at2759"/>
<evidence type="ECO:0000256" key="7">
    <source>
        <dbReference type="ARBA" id="ARBA00023136"/>
    </source>
</evidence>
<dbReference type="PANTHER" id="PTHR31686:SF1">
    <property type="entry name" value="SULFITE EFFLUX PUMP SSU1"/>
    <property type="match status" value="1"/>
</dbReference>
<dbReference type="InterPro" id="IPR051629">
    <property type="entry name" value="Sulfite_efflux_TDT"/>
</dbReference>
<feature type="transmembrane region" description="Helical" evidence="9">
    <location>
        <begin position="87"/>
        <end position="112"/>
    </location>
</feature>
<feature type="transmembrane region" description="Helical" evidence="9">
    <location>
        <begin position="351"/>
        <end position="373"/>
    </location>
</feature>
<keyword evidence="5 9" id="KW-0812">Transmembrane</keyword>
<dbReference type="GeneID" id="4838255"/>
<organism evidence="10 11">
    <name type="scientific">Scheffersomyces stipitis (strain ATCC 58785 / CBS 6054 / NBRC 10063 / NRRL Y-11545)</name>
    <name type="common">Yeast</name>
    <name type="synonym">Pichia stipitis</name>
    <dbReference type="NCBI Taxonomy" id="322104"/>
    <lineage>
        <taxon>Eukaryota</taxon>
        <taxon>Fungi</taxon>
        <taxon>Dikarya</taxon>
        <taxon>Ascomycota</taxon>
        <taxon>Saccharomycotina</taxon>
        <taxon>Pichiomycetes</taxon>
        <taxon>Debaryomycetaceae</taxon>
        <taxon>Scheffersomyces</taxon>
    </lineage>
</organism>
<keyword evidence="4" id="KW-1003">Cell membrane</keyword>
<dbReference type="KEGG" id="pic:PICST_30899"/>
<feature type="transmembrane region" description="Helical" evidence="9">
    <location>
        <begin position="393"/>
        <end position="415"/>
    </location>
</feature>
<accession>A3LS26</accession>
<evidence type="ECO:0000256" key="1">
    <source>
        <dbReference type="ARBA" id="ARBA00004651"/>
    </source>
</evidence>
<dbReference type="RefSeq" id="XP_001383864.1">
    <property type="nucleotide sequence ID" value="XM_001383827.1"/>
</dbReference>
<feature type="compositionally biased region" description="Basic and acidic residues" evidence="8">
    <location>
        <begin position="13"/>
        <end position="24"/>
    </location>
</feature>
<proteinExistence type="inferred from homology"/>
<evidence type="ECO:0000313" key="10">
    <source>
        <dbReference type="EMBL" id="ABN65835.1"/>
    </source>
</evidence>
<evidence type="ECO:0000256" key="9">
    <source>
        <dbReference type="SAM" id="Phobius"/>
    </source>
</evidence>
<feature type="transmembrane region" description="Helical" evidence="9">
    <location>
        <begin position="62"/>
        <end position="81"/>
    </location>
</feature>
<feature type="transmembrane region" description="Helical" evidence="9">
    <location>
        <begin position="133"/>
        <end position="152"/>
    </location>
</feature>
<dbReference type="InterPro" id="IPR004695">
    <property type="entry name" value="SLAC1/Mae1/Ssu1/TehA"/>
</dbReference>
<feature type="transmembrane region" description="Helical" evidence="9">
    <location>
        <begin position="231"/>
        <end position="252"/>
    </location>
</feature>
<evidence type="ECO:0000256" key="6">
    <source>
        <dbReference type="ARBA" id="ARBA00022989"/>
    </source>
</evidence>
<dbReference type="Proteomes" id="UP000002258">
    <property type="component" value="Chromosome 3"/>
</dbReference>
<dbReference type="GO" id="GO:0000319">
    <property type="term" value="F:sulfite transmembrane transporter activity"/>
    <property type="evidence" value="ECO:0007669"/>
    <property type="project" value="TreeGrafter"/>
</dbReference>
<dbReference type="FunCoup" id="A3LS26">
    <property type="interactions" value="47"/>
</dbReference>
<dbReference type="PANTHER" id="PTHR31686">
    <property type="match status" value="1"/>
</dbReference>
<dbReference type="OMA" id="YIPHCIM"/>
<keyword evidence="3" id="KW-0813">Transport</keyword>
<comment type="subcellular location">
    <subcellularLocation>
        <location evidence="1">Cell membrane</location>
        <topology evidence="1">Multi-pass membrane protein</topology>
    </subcellularLocation>
</comment>
<evidence type="ECO:0000256" key="5">
    <source>
        <dbReference type="ARBA" id="ARBA00022692"/>
    </source>
</evidence>
<dbReference type="AlphaFoldDB" id="A3LS26"/>
<protein>
    <submittedName>
        <fullName evidence="10">Putative sulfite sensitivity protein</fullName>
    </submittedName>
</protein>
<gene>
    <name evidence="10" type="ORF">PICST_30899</name>
</gene>
<dbReference type="InParanoid" id="A3LS26"/>
<keyword evidence="7 9" id="KW-0472">Membrane</keyword>
<evidence type="ECO:0000256" key="3">
    <source>
        <dbReference type="ARBA" id="ARBA00022448"/>
    </source>
</evidence>
<dbReference type="eggNOG" id="ENOG502QT02">
    <property type="taxonomic scope" value="Eukaryota"/>
</dbReference>
<dbReference type="CDD" id="cd09318">
    <property type="entry name" value="TDT_SSU1"/>
    <property type="match status" value="1"/>
</dbReference>
<evidence type="ECO:0000256" key="8">
    <source>
        <dbReference type="SAM" id="MobiDB-lite"/>
    </source>
</evidence>
<comment type="similarity">
    <text evidence="2">Belongs to the tellurite-resistance/dicarboxylate transporter (TDT) family.</text>
</comment>
<evidence type="ECO:0000256" key="4">
    <source>
        <dbReference type="ARBA" id="ARBA00022475"/>
    </source>
</evidence>
<reference evidence="10 11" key="1">
    <citation type="journal article" date="2007" name="Nat. Biotechnol.">
        <title>Genome sequence of the lignocellulose-bioconverting and xylose-fermenting yeast Pichia stipitis.</title>
        <authorList>
            <person name="Jeffries T.W."/>
            <person name="Grigoriev I.V."/>
            <person name="Grimwood J."/>
            <person name="Laplaza J.M."/>
            <person name="Aerts A."/>
            <person name="Salamov A."/>
            <person name="Schmutz J."/>
            <person name="Lindquist E."/>
            <person name="Dehal P."/>
            <person name="Shapiro H."/>
            <person name="Jin Y.S."/>
            <person name="Passoth V."/>
            <person name="Richardson P.M."/>
        </authorList>
    </citation>
    <scope>NUCLEOTIDE SEQUENCE [LARGE SCALE GENOMIC DNA]</scope>
    <source>
        <strain evidence="11">ATCC 58785 / CBS 6054 / NBRC 10063 / NRRL Y-11545</strain>
    </source>
</reference>
<name>A3LS26_PICST</name>
<keyword evidence="11" id="KW-1185">Reference proteome</keyword>
<dbReference type="GO" id="GO:0005886">
    <property type="term" value="C:plasma membrane"/>
    <property type="evidence" value="ECO:0007669"/>
    <property type="project" value="UniProtKB-SubCell"/>
</dbReference>
<feature type="compositionally biased region" description="Acidic residues" evidence="8">
    <location>
        <begin position="25"/>
        <end position="34"/>
    </location>
</feature>
<sequence length="438" mass="50313">MNNSIDLFENQDYEERIQRNRKYEEIEEDEEEESSSSTSEQGDFPTRLKSLLKLELVEKFDTAYFAIIIGFAISANICYEFPYPSRWLRICGIIFFAFAVFFFLANLSLFIIGCCYHRERIYAYHTDRRKSSFIGAFVMGFITIITFIHHLVGEKHAIFVWTLWWIAVFLSMYCYVIFYLSYFSKLSKKYTLQDVNFTAILLPVTFVVVASNGETIAPSLPTLELRIVTELVSLALWSICCCFGLILIPIVMLRMMIYKIPDSASVFALFLPIGYVGQLSYFIMLFGKNMSQMIPNHNIAESFTVACGLVSFVLMSFGYLLTLLAIGSVLSKIKPFAKTPNPTYSSSKTGLLVWHKSFWSMNFPIGTMSLANIEHSRGTVGGYKIEFFRVVSAIYGVALILITICNSLGMLHYIYKRCSSLFEIRKNKYKYPSHEQQE</sequence>
<feature type="transmembrane region" description="Helical" evidence="9">
    <location>
        <begin position="158"/>
        <end position="183"/>
    </location>
</feature>
<dbReference type="EMBL" id="CP000497">
    <property type="protein sequence ID" value="ABN65835.1"/>
    <property type="molecule type" value="Genomic_DNA"/>
</dbReference>